<protein>
    <submittedName>
        <fullName evidence="2">Uncharacterized protein</fullName>
    </submittedName>
</protein>
<dbReference type="EMBL" id="HG992977">
    <property type="protein sequence ID" value="CAE6996213.1"/>
    <property type="molecule type" value="Genomic_DNA"/>
</dbReference>
<feature type="compositionally biased region" description="Acidic residues" evidence="1">
    <location>
        <begin position="597"/>
        <end position="610"/>
    </location>
</feature>
<feature type="region of interest" description="Disordered" evidence="1">
    <location>
        <begin position="553"/>
        <end position="628"/>
    </location>
</feature>
<reference evidence="2" key="1">
    <citation type="submission" date="2021-02" db="EMBL/GenBank/DDBJ databases">
        <authorList>
            <person name="Syme A R."/>
            <person name="Syme A R."/>
            <person name="Moolhuijzen P."/>
        </authorList>
    </citation>
    <scope>NUCLEOTIDE SEQUENCE</scope>
    <source>
        <strain evidence="2">W1-1</strain>
    </source>
</reference>
<organism evidence="2 3">
    <name type="scientific">Pyrenophora teres f. teres</name>
    <dbReference type="NCBI Taxonomy" id="97479"/>
    <lineage>
        <taxon>Eukaryota</taxon>
        <taxon>Fungi</taxon>
        <taxon>Dikarya</taxon>
        <taxon>Ascomycota</taxon>
        <taxon>Pezizomycotina</taxon>
        <taxon>Dothideomycetes</taxon>
        <taxon>Pleosporomycetidae</taxon>
        <taxon>Pleosporales</taxon>
        <taxon>Pleosporineae</taxon>
        <taxon>Pleosporaceae</taxon>
        <taxon>Pyrenophora</taxon>
    </lineage>
</organism>
<sequence>MAPLNDKTLPMNPTRKENWLDEPKNERQFQKWLSETREMLLQWLREAEARARDMEISAQIEENKSQSETVWEQYKGHVDVQTGDIYDKTAQKAMQYAMGNQEKLREKLHKRLGTYHRFIEYRTAQATWEDFLYYQNVWNRRSPWAKQVYHETPADRPRKEHSRASRAALRAASKNERDPFGPVGGDTPATPLGTSIKKKHAAHLLFGTPGYRRISRRDDAPHADAAYFGAYYEWRERMSKTYEKFKLGYRKRIPAVVGPEDAHRYSQPTRGTTPSELLRYRRRHRHLEERFPREKRRKIDPTEVEEGYRSKEDRAKDLVLKGQGKMEAIVLTLDEETCNTKRKEKDSKYMQNPGTQRLLPKDHVLHHGCLETSFDWPTSFSSPDMIERTMITKMKRAYVYEETGDTELNGGSLLKRRSPIQYKLDEQGQRIKRIDREPRYQVSFLRKRGQVFIHDMHPDGSVVGRDRNGKWFGHGEEGDIEELNFDLDGQGERIAEANRYLTRNIFTTSLRRARETPPTRSEVHHARNITNQLSDAEDENCVNGNPNWLRSANLNPDQLGNINGSETGSETVNLNTGQLGNINSSETGRETTNGGSDSDDTEDSDDEGDCFAESYREFSKHPTRKSRS</sequence>
<gene>
    <name evidence="2" type="ORF">PTTW11_00297</name>
</gene>
<feature type="region of interest" description="Disordered" evidence="1">
    <location>
        <begin position="1"/>
        <end position="20"/>
    </location>
</feature>
<dbReference type="Proteomes" id="UP000472372">
    <property type="component" value="Chromosome 1"/>
</dbReference>
<feature type="compositionally biased region" description="Polar residues" evidence="1">
    <location>
        <begin position="553"/>
        <end position="586"/>
    </location>
</feature>
<proteinExistence type="predicted"/>
<dbReference type="AlphaFoldDB" id="A0A6S6VBI2"/>
<evidence type="ECO:0000313" key="2">
    <source>
        <dbReference type="EMBL" id="CAE6996213.1"/>
    </source>
</evidence>
<feature type="region of interest" description="Disordered" evidence="1">
    <location>
        <begin position="150"/>
        <end position="194"/>
    </location>
</feature>
<evidence type="ECO:0000313" key="3">
    <source>
        <dbReference type="Proteomes" id="UP000472372"/>
    </source>
</evidence>
<name>A0A6S6VBI2_9PLEO</name>
<evidence type="ECO:0000256" key="1">
    <source>
        <dbReference type="SAM" id="MobiDB-lite"/>
    </source>
</evidence>
<accession>A0A6S6VBI2</accession>